<evidence type="ECO:0000313" key="6">
    <source>
        <dbReference type="EMBL" id="ATG55722.1"/>
    </source>
</evidence>
<protein>
    <recommendedName>
        <fullName evidence="8">GxGYxYP putative glycoside hydrolase N-terminal domain-containing protein</fullName>
    </recommendedName>
</protein>
<feature type="domain" description="GxGYxYP putative glycoside hydrolase second N-terminal" evidence="4">
    <location>
        <begin position="227"/>
        <end position="295"/>
    </location>
</feature>
<dbReference type="Pfam" id="PF20958">
    <property type="entry name" value="GxGYxYP_N_3rd"/>
    <property type="match status" value="1"/>
</dbReference>
<proteinExistence type="predicted"/>
<evidence type="ECO:0000259" key="4">
    <source>
        <dbReference type="Pfam" id="PF20957"/>
    </source>
</evidence>
<accession>A0A291H004</accession>
<dbReference type="Pfam" id="PF16216">
    <property type="entry name" value="GxGYxYP_N"/>
    <property type="match status" value="1"/>
</dbReference>
<dbReference type="KEGG" id="bgg:CFK41_13765"/>
<dbReference type="Proteomes" id="UP000217889">
    <property type="component" value="Chromosome"/>
</dbReference>
<dbReference type="InterPro" id="IPR032626">
    <property type="entry name" value="GxGYxYP_N_1st"/>
</dbReference>
<evidence type="ECO:0000259" key="2">
    <source>
        <dbReference type="Pfam" id="PF14323"/>
    </source>
</evidence>
<feature type="region of interest" description="Disordered" evidence="1">
    <location>
        <begin position="1"/>
        <end position="78"/>
    </location>
</feature>
<evidence type="ECO:0000259" key="3">
    <source>
        <dbReference type="Pfam" id="PF16216"/>
    </source>
</evidence>
<feature type="compositionally biased region" description="Basic residues" evidence="1">
    <location>
        <begin position="54"/>
        <end position="63"/>
    </location>
</feature>
<evidence type="ECO:0008006" key="8">
    <source>
        <dbReference type="Google" id="ProtNLM"/>
    </source>
</evidence>
<dbReference type="InterPro" id="IPR048310">
    <property type="entry name" value="GxGYxYP_N_2nd"/>
</dbReference>
<reference evidence="6 7" key="1">
    <citation type="journal article" date="2014" name="Int. J. Syst. Evol. Microbiol.">
        <title>Brachybacterium ginsengisoli sp. nov., isolated from soil of a ginseng field.</title>
        <authorList>
            <person name="Hoang V.A."/>
            <person name="Kim Y.J."/>
            <person name="Nguyen N.L."/>
            <person name="Yang D.C."/>
        </authorList>
    </citation>
    <scope>NUCLEOTIDE SEQUENCE [LARGE SCALE GENOMIC DNA]</scope>
    <source>
        <strain evidence="6 7">DCY80</strain>
    </source>
</reference>
<dbReference type="InterPro" id="IPR048309">
    <property type="entry name" value="GxGYxYP_N_3rd"/>
</dbReference>
<organism evidence="6 7">
    <name type="scientific">Brachybacterium ginsengisoli</name>
    <dbReference type="NCBI Taxonomy" id="1331682"/>
    <lineage>
        <taxon>Bacteria</taxon>
        <taxon>Bacillati</taxon>
        <taxon>Actinomycetota</taxon>
        <taxon>Actinomycetes</taxon>
        <taxon>Micrococcales</taxon>
        <taxon>Dermabacteraceae</taxon>
        <taxon>Brachybacterium</taxon>
    </lineage>
</organism>
<dbReference type="Pfam" id="PF20957">
    <property type="entry name" value="GxGYxYP_N_2nd"/>
    <property type="match status" value="1"/>
</dbReference>
<dbReference type="AlphaFoldDB" id="A0A291H004"/>
<gene>
    <name evidence="6" type="ORF">CFK41_13765</name>
</gene>
<sequence>MDFAKKASASKDVVMRGSPERGRPLSAGRVGGEDGRGQHGDAHLLLLPSGPTRSGRRRVHRRGSAPTAPANIREDPSHVALMRLTSRPLSPDQESTMTSDLHHPQPSVPFSRRAVLAGSVGAAALGLGAGLPAQADGPPAARAVHWRRGHVFPSFSATGKTVVADLRDLDGFDRLLLITLQGLVNRDRPEIYLVLDPVDETWIPDLPVRASRVEDPFSLLETYRDLVAGAVVYDMDSPHTINLATTLAGLRGGIVASAEQVEEHGLEVLEDLTGRFEDDPAAVHDWAMSTLWPECTREVLVGLPPTHTVTVEGVEWTELLREEERVTDSSNLDTYTVDLSGFLGAEAIFLRLSDAFPQDGWGPAVHSVEVTADGAVIASFVPGTDEEAPFLFDGSGSSTKEGLRFADGGGKFIYRVEVPAGTTQISAAVEVENQFVISATDQAPTRIEPFASFRDFPVATGALVSWLPPSGASGSQFEDLLEQVEPGTVYAGWFSNDVSGEWSGVELCSRAGVIVVAADFYVNASVLSAIRASTRATPAQRSSAAPESRTYLTLTIGEGDNIQYCQRHMRELWDDPGRGAVPMNWTVSPLLEDIGPALLHHFQSTATENDLLVCGPSGAGYTYGDSWPEEELGVFTRLSGQYQERTGLDVVYAYSTPVPGGAPPILPDRVLESYAQDVDLRGIIQTDEGGRISEPGAAVPLIGTFYPPGGVEEFRTELLARIQEHGGDGPLFLAGLINAWNWTPSDVVELVQSLPEEVEVVLADEFFDLFAQTA</sequence>
<evidence type="ECO:0000256" key="1">
    <source>
        <dbReference type="SAM" id="MobiDB-lite"/>
    </source>
</evidence>
<dbReference type="Gene3D" id="3.20.20.490">
    <property type="entry name" value="GxGYxYP glycoside hydrolase, C-terminal domain"/>
    <property type="match status" value="1"/>
</dbReference>
<feature type="domain" description="GxGYxYP putative glycoside hydrolase third N-terminal" evidence="5">
    <location>
        <begin position="449"/>
        <end position="528"/>
    </location>
</feature>
<evidence type="ECO:0000259" key="5">
    <source>
        <dbReference type="Pfam" id="PF20958"/>
    </source>
</evidence>
<dbReference type="InterPro" id="IPR038410">
    <property type="entry name" value="GxGYxYP_C_sf"/>
</dbReference>
<dbReference type="PANTHER" id="PTHR37321:SF1">
    <property type="entry name" value="EXPORTED PROTEIN"/>
    <property type="match status" value="1"/>
</dbReference>
<dbReference type="InterPro" id="IPR025832">
    <property type="entry name" value="GxGYxYP_C"/>
</dbReference>
<dbReference type="EMBL" id="CP023564">
    <property type="protein sequence ID" value="ATG55722.1"/>
    <property type="molecule type" value="Genomic_DNA"/>
</dbReference>
<keyword evidence="7" id="KW-1185">Reference proteome</keyword>
<evidence type="ECO:0000313" key="7">
    <source>
        <dbReference type="Proteomes" id="UP000217889"/>
    </source>
</evidence>
<dbReference type="PANTHER" id="PTHR37321">
    <property type="entry name" value="EXPORTED PROTEIN-RELATED"/>
    <property type="match status" value="1"/>
</dbReference>
<dbReference type="OrthoDB" id="3799094at2"/>
<feature type="domain" description="GxGYxYP putative glycoside hydrolase first N-terminal" evidence="3">
    <location>
        <begin position="161"/>
        <end position="225"/>
    </location>
</feature>
<dbReference type="Pfam" id="PF14323">
    <property type="entry name" value="GxGYxYP_C"/>
    <property type="match status" value="1"/>
</dbReference>
<name>A0A291H004_9MICO</name>
<feature type="compositionally biased region" description="Basic and acidic residues" evidence="1">
    <location>
        <begin position="31"/>
        <end position="42"/>
    </location>
</feature>
<feature type="domain" description="GxGYxYP putative glycoside hydrolase C-terminal" evidence="2">
    <location>
        <begin position="550"/>
        <end position="770"/>
    </location>
</feature>